<protein>
    <submittedName>
        <fullName evidence="2">Uncharacterized protein</fullName>
    </submittedName>
</protein>
<organism evidence="2 3">
    <name type="scientific">Vanilla planifolia</name>
    <name type="common">Vanilla</name>
    <dbReference type="NCBI Taxonomy" id="51239"/>
    <lineage>
        <taxon>Eukaryota</taxon>
        <taxon>Viridiplantae</taxon>
        <taxon>Streptophyta</taxon>
        <taxon>Embryophyta</taxon>
        <taxon>Tracheophyta</taxon>
        <taxon>Spermatophyta</taxon>
        <taxon>Magnoliopsida</taxon>
        <taxon>Liliopsida</taxon>
        <taxon>Asparagales</taxon>
        <taxon>Orchidaceae</taxon>
        <taxon>Vanilloideae</taxon>
        <taxon>Vanilleae</taxon>
        <taxon>Vanilla</taxon>
    </lineage>
</organism>
<feature type="compositionally biased region" description="Polar residues" evidence="1">
    <location>
        <begin position="28"/>
        <end position="38"/>
    </location>
</feature>
<feature type="region of interest" description="Disordered" evidence="1">
    <location>
        <begin position="1"/>
        <end position="68"/>
    </location>
</feature>
<evidence type="ECO:0000313" key="2">
    <source>
        <dbReference type="EMBL" id="KAG0469352.1"/>
    </source>
</evidence>
<comment type="caution">
    <text evidence="2">The sequence shown here is derived from an EMBL/GenBank/DDBJ whole genome shotgun (WGS) entry which is preliminary data.</text>
</comment>
<evidence type="ECO:0000256" key="1">
    <source>
        <dbReference type="SAM" id="MobiDB-lite"/>
    </source>
</evidence>
<dbReference type="Proteomes" id="UP000639772">
    <property type="component" value="Chromosome 9"/>
</dbReference>
<sequence length="68" mass="7456">MKNTFSYGSLRRLRPPPAVPSVAGAAANQTRVRPTSQIRARVPPGLIDPHQSCDQRPTHATRTKPNAR</sequence>
<feature type="compositionally biased region" description="Basic residues" evidence="1">
    <location>
        <begin position="59"/>
        <end position="68"/>
    </location>
</feature>
<evidence type="ECO:0000313" key="3">
    <source>
        <dbReference type="Proteomes" id="UP000639772"/>
    </source>
</evidence>
<proteinExistence type="predicted"/>
<gene>
    <name evidence="2" type="ORF">HPP92_018680</name>
</gene>
<name>A0A835QI10_VANPL</name>
<accession>A0A835QI10</accession>
<dbReference type="EMBL" id="JADCNM010000009">
    <property type="protein sequence ID" value="KAG0469352.1"/>
    <property type="molecule type" value="Genomic_DNA"/>
</dbReference>
<dbReference type="AlphaFoldDB" id="A0A835QI10"/>
<reference evidence="2 3" key="1">
    <citation type="journal article" date="2020" name="Nat. Food">
        <title>A phased Vanilla planifolia genome enables genetic improvement of flavour and production.</title>
        <authorList>
            <person name="Hasing T."/>
            <person name="Tang H."/>
            <person name="Brym M."/>
            <person name="Khazi F."/>
            <person name="Huang T."/>
            <person name="Chambers A.H."/>
        </authorList>
    </citation>
    <scope>NUCLEOTIDE SEQUENCE [LARGE SCALE GENOMIC DNA]</scope>
    <source>
        <tissue evidence="2">Leaf</tissue>
    </source>
</reference>